<sequence>MVTHHGIIHSFTAGYSAASSCGCRFAGHWSYKLGNRFLAGGIPFNRRERPMNPVVIIPTLNENDNIAILIKKILKRYPEMHIIVVDGNSTDGTQETVKRLSAWNENIRLVIQEEEGYGRGLALGFKTALADDFDPIFTMDGDLSHDPVYFDKFLEFMPEYGLVVASRYINGVRVEGWQFRKLLLSKLANMYVSYIMVKPIWDFTSGFRCYSRRFLRQVPLDELHPQAYIVQIQLLHLAYQHRCRVKEIPFLFRDIHPGHSKVGRHSVGKTFLYVLKYRAPFLEILRHLTYLKKDYQRFIKEYEELMNPPQLKRKEHALVKDNYSVSIGVMAYNEEKLIGRCLDALLNQQVQGCTIEEIFVISSGSTDKTDEIVMDYSNRYPKIRLIIQSRRMGKASAINEFLSKARGDIAIIESADTITTPHTVEELIKPFRHPDIGMSGAHPVPVNKKKGFVGFCVHRLWELHHAMAMESPKCGEMIAFRNIIQNIPNYTAVDEAAIEAMIVELDYKLAYAPEAVVYNKGPETLKDFIKQRRRIASGHRHLQATMGHRVSSSNSGRILKLVFKTQRWTLPQVWYMFWLIVIEVYSRFAGVVDFYLRDKNPFIWDISKTTKKM</sequence>
<evidence type="ECO:0000313" key="6">
    <source>
        <dbReference type="EMBL" id="HGY56656.1"/>
    </source>
</evidence>
<evidence type="ECO:0000256" key="1">
    <source>
        <dbReference type="ARBA" id="ARBA00006739"/>
    </source>
</evidence>
<evidence type="ECO:0000256" key="2">
    <source>
        <dbReference type="ARBA" id="ARBA00022676"/>
    </source>
</evidence>
<keyword evidence="3" id="KW-0808">Transferase</keyword>
<evidence type="ECO:0000256" key="4">
    <source>
        <dbReference type="SAM" id="Phobius"/>
    </source>
</evidence>
<dbReference type="Proteomes" id="UP000885779">
    <property type="component" value="Unassembled WGS sequence"/>
</dbReference>
<dbReference type="GO" id="GO:0004582">
    <property type="term" value="F:dolichyl-phosphate beta-D-mannosyltransferase activity"/>
    <property type="evidence" value="ECO:0007669"/>
    <property type="project" value="InterPro"/>
</dbReference>
<dbReference type="PANTHER" id="PTHR43398">
    <property type="entry name" value="DOLICHOL-PHOSPHATE MANNOSYLTRANSFERASE SUBUNIT 1"/>
    <property type="match status" value="1"/>
</dbReference>
<keyword evidence="4" id="KW-0472">Membrane</keyword>
<proteinExistence type="inferred from homology"/>
<reference evidence="6" key="1">
    <citation type="journal article" date="2020" name="mSystems">
        <title>Genome- and Community-Level Interaction Insights into Carbon Utilization and Element Cycling Functions of Hydrothermarchaeota in Hydrothermal Sediment.</title>
        <authorList>
            <person name="Zhou Z."/>
            <person name="Liu Y."/>
            <person name="Xu W."/>
            <person name="Pan J."/>
            <person name="Luo Z.H."/>
            <person name="Li M."/>
        </authorList>
    </citation>
    <scope>NUCLEOTIDE SEQUENCE [LARGE SCALE GENOMIC DNA]</scope>
    <source>
        <strain evidence="6">HyVt-577</strain>
    </source>
</reference>
<organism evidence="6">
    <name type="scientific">Caldithrix abyssi</name>
    <dbReference type="NCBI Taxonomy" id="187145"/>
    <lineage>
        <taxon>Bacteria</taxon>
        <taxon>Pseudomonadati</taxon>
        <taxon>Calditrichota</taxon>
        <taxon>Calditrichia</taxon>
        <taxon>Calditrichales</taxon>
        <taxon>Calditrichaceae</taxon>
        <taxon>Caldithrix</taxon>
    </lineage>
</organism>
<dbReference type="SUPFAM" id="SSF53448">
    <property type="entry name" value="Nucleotide-diphospho-sugar transferases"/>
    <property type="match status" value="2"/>
</dbReference>
<keyword evidence="2" id="KW-0328">Glycosyltransferase</keyword>
<dbReference type="GO" id="GO:0035269">
    <property type="term" value="P:protein O-linked glycosylation via mannose"/>
    <property type="evidence" value="ECO:0007669"/>
    <property type="project" value="TreeGrafter"/>
</dbReference>
<dbReference type="EMBL" id="DRQG01000120">
    <property type="protein sequence ID" value="HGY56656.1"/>
    <property type="molecule type" value="Genomic_DNA"/>
</dbReference>
<dbReference type="InterPro" id="IPR001173">
    <property type="entry name" value="Glyco_trans_2-like"/>
</dbReference>
<feature type="transmembrane region" description="Helical" evidence="4">
    <location>
        <begin position="573"/>
        <end position="596"/>
    </location>
</feature>
<comment type="similarity">
    <text evidence="1">Belongs to the glycosyltransferase 2 family.</text>
</comment>
<accession>A0A7V4WWN1</accession>
<protein>
    <submittedName>
        <fullName evidence="6">Glycosyltransferase</fullName>
    </submittedName>
</protein>
<dbReference type="Gene3D" id="3.90.550.10">
    <property type="entry name" value="Spore Coat Polysaccharide Biosynthesis Protein SpsA, Chain A"/>
    <property type="match status" value="2"/>
</dbReference>
<dbReference type="GO" id="GO:0006488">
    <property type="term" value="P:dolichol-linked oligosaccharide biosynthetic process"/>
    <property type="evidence" value="ECO:0007669"/>
    <property type="project" value="TreeGrafter"/>
</dbReference>
<dbReference type="Pfam" id="PF00535">
    <property type="entry name" value="Glycos_transf_2"/>
    <property type="match status" value="2"/>
</dbReference>
<keyword evidence="4" id="KW-0812">Transmembrane</keyword>
<evidence type="ECO:0000256" key="3">
    <source>
        <dbReference type="ARBA" id="ARBA00022679"/>
    </source>
</evidence>
<dbReference type="GO" id="GO:0006506">
    <property type="term" value="P:GPI anchor biosynthetic process"/>
    <property type="evidence" value="ECO:0007669"/>
    <property type="project" value="TreeGrafter"/>
</dbReference>
<gene>
    <name evidence="6" type="ORF">ENK44_13180</name>
</gene>
<dbReference type="AlphaFoldDB" id="A0A7V4WWN1"/>
<dbReference type="InterPro" id="IPR029044">
    <property type="entry name" value="Nucleotide-diphossugar_trans"/>
</dbReference>
<feature type="domain" description="Glycosyltransferase 2-like" evidence="5">
    <location>
        <begin position="55"/>
        <end position="217"/>
    </location>
</feature>
<keyword evidence="4" id="KW-1133">Transmembrane helix</keyword>
<dbReference type="GO" id="GO:0016020">
    <property type="term" value="C:membrane"/>
    <property type="evidence" value="ECO:0007669"/>
    <property type="project" value="GOC"/>
</dbReference>
<comment type="caution">
    <text evidence="6">The sequence shown here is derived from an EMBL/GenBank/DDBJ whole genome shotgun (WGS) entry which is preliminary data.</text>
</comment>
<feature type="domain" description="Glycosyltransferase 2-like" evidence="5">
    <location>
        <begin position="326"/>
        <end position="447"/>
    </location>
</feature>
<dbReference type="PANTHER" id="PTHR43398:SF1">
    <property type="entry name" value="DOLICHOL-PHOSPHATE MANNOSYLTRANSFERASE SUBUNIT 1"/>
    <property type="match status" value="1"/>
</dbReference>
<name>A0A7V4WWN1_CALAY</name>
<evidence type="ECO:0000259" key="5">
    <source>
        <dbReference type="Pfam" id="PF00535"/>
    </source>
</evidence>
<dbReference type="InterPro" id="IPR039528">
    <property type="entry name" value="DPM1-like"/>
</dbReference>